<dbReference type="InterPro" id="IPR025159">
    <property type="entry name" value="AbiEi_N"/>
</dbReference>
<organism evidence="4 5">
    <name type="scientific">Agrococcus jejuensis</name>
    <dbReference type="NCBI Taxonomy" id="399736"/>
    <lineage>
        <taxon>Bacteria</taxon>
        <taxon>Bacillati</taxon>
        <taxon>Actinomycetota</taxon>
        <taxon>Actinomycetes</taxon>
        <taxon>Micrococcales</taxon>
        <taxon>Microbacteriaceae</taxon>
        <taxon>Agrococcus</taxon>
    </lineage>
</organism>
<feature type="compositionally biased region" description="Basic and acidic residues" evidence="1">
    <location>
        <begin position="133"/>
        <end position="145"/>
    </location>
</feature>
<evidence type="ECO:0000259" key="2">
    <source>
        <dbReference type="Pfam" id="PF13338"/>
    </source>
</evidence>
<dbReference type="Proteomes" id="UP000198822">
    <property type="component" value="Chromosome I"/>
</dbReference>
<feature type="domain" description="AbiEi antitoxin N-terminal" evidence="2">
    <location>
        <begin position="46"/>
        <end position="89"/>
    </location>
</feature>
<dbReference type="Gene3D" id="3.40.960.10">
    <property type="entry name" value="VSR Endonuclease"/>
    <property type="match status" value="1"/>
</dbReference>
<feature type="domain" description="Restriction endonuclease type II-like" evidence="3">
    <location>
        <begin position="225"/>
        <end position="304"/>
    </location>
</feature>
<feature type="region of interest" description="Disordered" evidence="1">
    <location>
        <begin position="130"/>
        <end position="149"/>
    </location>
</feature>
<keyword evidence="4" id="KW-0255">Endonuclease</keyword>
<accession>A0A1G8DQG5</accession>
<keyword evidence="4" id="KW-0540">Nuclease</keyword>
<keyword evidence="4" id="KW-0378">Hydrolase</keyword>
<dbReference type="STRING" id="399736.SAMN04489720_1741"/>
<name>A0A1G8DQG5_9MICO</name>
<dbReference type="InterPro" id="IPR049468">
    <property type="entry name" value="Restrct_endonuc-II-like_dom"/>
</dbReference>
<dbReference type="Pfam" id="PF18741">
    <property type="entry name" value="MTES_1575"/>
    <property type="match status" value="1"/>
</dbReference>
<dbReference type="GO" id="GO:0004519">
    <property type="term" value="F:endonuclease activity"/>
    <property type="evidence" value="ECO:0007669"/>
    <property type="project" value="UniProtKB-KW"/>
</dbReference>
<evidence type="ECO:0000313" key="5">
    <source>
        <dbReference type="Proteomes" id="UP000198822"/>
    </source>
</evidence>
<sequence>MLERGGACAHCRCRPSQEHFARIHPESDAIPARDGPASATVPAMIDPLIRQHGVLTVAQLERLGLDRASREAAVRAGALLRVRPGWYARADASPTVVAAVKAGGCVSCASALRLRGAWVPAALDRTHVRRARRSDGIRPPRDCRPHGPLPPVTSAIDDLETAFRCLLRCGSIEDVVVVADSLLHRRLATRDELNSWMRGAPSRIRALLDEVDVAESGTESMTRFRLRRRNVRVRTQVWIGRRRVDMVVGDLLVIECDSDEHHGSWQAHSADRERDRILVADGYVVVRLTYRQIVDDWPTVERDLLAIIRRGAHRRPRRTKCS</sequence>
<dbReference type="SUPFAM" id="SSF52980">
    <property type="entry name" value="Restriction endonuclease-like"/>
    <property type="match status" value="1"/>
</dbReference>
<gene>
    <name evidence="4" type="ORF">SAMN04489720_1741</name>
</gene>
<keyword evidence="5" id="KW-1185">Reference proteome</keyword>
<dbReference type="InterPro" id="IPR011335">
    <property type="entry name" value="Restrct_endonuc-II-like"/>
</dbReference>
<protein>
    <submittedName>
        <fullName evidence="4">Very-short-patch-repair endonuclease</fullName>
    </submittedName>
</protein>
<evidence type="ECO:0000256" key="1">
    <source>
        <dbReference type="SAM" id="MobiDB-lite"/>
    </source>
</evidence>
<reference evidence="5" key="1">
    <citation type="submission" date="2016-10" db="EMBL/GenBank/DDBJ databases">
        <authorList>
            <person name="Varghese N."/>
            <person name="Submissions S."/>
        </authorList>
    </citation>
    <scope>NUCLEOTIDE SEQUENCE [LARGE SCALE GENOMIC DNA]</scope>
    <source>
        <strain evidence="5">DSM 22002</strain>
    </source>
</reference>
<evidence type="ECO:0000259" key="3">
    <source>
        <dbReference type="Pfam" id="PF18741"/>
    </source>
</evidence>
<dbReference type="AlphaFoldDB" id="A0A1G8DQG5"/>
<dbReference type="Pfam" id="PF13338">
    <property type="entry name" value="AbiEi_4"/>
    <property type="match status" value="1"/>
</dbReference>
<evidence type="ECO:0000313" key="4">
    <source>
        <dbReference type="EMBL" id="SDH59966.1"/>
    </source>
</evidence>
<proteinExistence type="predicted"/>
<dbReference type="EMBL" id="LT629695">
    <property type="protein sequence ID" value="SDH59966.1"/>
    <property type="molecule type" value="Genomic_DNA"/>
</dbReference>